<evidence type="ECO:0000313" key="2">
    <source>
        <dbReference type="EMBL" id="GAF51466.1"/>
    </source>
</evidence>
<comment type="caution">
    <text evidence="2">The sequence shown here is derived from an EMBL/GenBank/DDBJ whole genome shotgun (WGS) entry which is preliminary data.</text>
</comment>
<evidence type="ECO:0000313" key="3">
    <source>
        <dbReference type="Proteomes" id="UP000019491"/>
    </source>
</evidence>
<dbReference type="EMBL" id="BAWF01000098">
    <property type="protein sequence ID" value="GAF51466.1"/>
    <property type="molecule type" value="Genomic_DNA"/>
</dbReference>
<dbReference type="Proteomes" id="UP000019491">
    <property type="component" value="Unassembled WGS sequence"/>
</dbReference>
<evidence type="ECO:0000256" key="1">
    <source>
        <dbReference type="SAM" id="MobiDB-lite"/>
    </source>
</evidence>
<reference evidence="2 3" key="1">
    <citation type="submission" date="2014-02" db="EMBL/GenBank/DDBJ databases">
        <title>Whole genome shotgun sequence of Rhodococcus wratislaviensis NBRC 100605.</title>
        <authorList>
            <person name="Hosoyama A."/>
            <person name="Tsuchikane K."/>
            <person name="Yoshida I."/>
            <person name="Ohji S."/>
            <person name="Ichikawa N."/>
            <person name="Yamazoe A."/>
            <person name="Fujita N."/>
        </authorList>
    </citation>
    <scope>NUCLEOTIDE SEQUENCE [LARGE SCALE GENOMIC DNA]</scope>
    <source>
        <strain evidence="2 3">NBRC 100605</strain>
    </source>
</reference>
<gene>
    <name evidence="2" type="ORF">RW1_098_00030</name>
</gene>
<sequence length="97" mass="10220">MEPSSATSHASINSAAVQCQIQALSTELITLATAKTSPSEKAVVTRAILDESSLKERGSVNPAVTAVLPFSASVRAALNRGPQSKTQRPQRSEDERS</sequence>
<protein>
    <submittedName>
        <fullName evidence="2">Uncharacterized protein</fullName>
    </submittedName>
</protein>
<keyword evidence="3" id="KW-1185">Reference proteome</keyword>
<dbReference type="AlphaFoldDB" id="X0QKX2"/>
<organism evidence="2 3">
    <name type="scientific">Rhodococcus wratislaviensis NBRC 100605</name>
    <dbReference type="NCBI Taxonomy" id="1219028"/>
    <lineage>
        <taxon>Bacteria</taxon>
        <taxon>Bacillati</taxon>
        <taxon>Actinomycetota</taxon>
        <taxon>Actinomycetes</taxon>
        <taxon>Mycobacteriales</taxon>
        <taxon>Nocardiaceae</taxon>
        <taxon>Rhodococcus</taxon>
    </lineage>
</organism>
<name>X0QKX2_RHOWR</name>
<proteinExistence type="predicted"/>
<accession>X0QKX2</accession>
<feature type="region of interest" description="Disordered" evidence="1">
    <location>
        <begin position="77"/>
        <end position="97"/>
    </location>
</feature>